<keyword evidence="8 15" id="KW-0547">Nucleotide-binding</keyword>
<dbReference type="InterPro" id="IPR015864">
    <property type="entry name" value="FAD_synthase"/>
</dbReference>
<dbReference type="OrthoDB" id="9803667at2"/>
<feature type="domain" description="Riboflavin kinase" evidence="16">
    <location>
        <begin position="184"/>
        <end position="307"/>
    </location>
</feature>
<dbReference type="STRING" id="1123071.SAMN02745181_1855"/>
<name>A0A1M6IM27_9BACT</name>
<dbReference type="NCBIfam" id="NF004162">
    <property type="entry name" value="PRK05627.1-5"/>
    <property type="match status" value="1"/>
</dbReference>
<evidence type="ECO:0000256" key="8">
    <source>
        <dbReference type="ARBA" id="ARBA00022741"/>
    </source>
</evidence>
<evidence type="ECO:0000313" key="17">
    <source>
        <dbReference type="EMBL" id="SHJ35423.1"/>
    </source>
</evidence>
<dbReference type="Gene3D" id="2.40.30.30">
    <property type="entry name" value="Riboflavin kinase-like"/>
    <property type="match status" value="1"/>
</dbReference>
<comment type="pathway">
    <text evidence="2 15">Cofactor biosynthesis; FAD biosynthesis; FAD from FMN: step 1/1.</text>
</comment>
<dbReference type="EMBL" id="FQYR01000003">
    <property type="protein sequence ID" value="SHJ35423.1"/>
    <property type="molecule type" value="Genomic_DNA"/>
</dbReference>
<dbReference type="GO" id="GO:0005524">
    <property type="term" value="F:ATP binding"/>
    <property type="evidence" value="ECO:0007669"/>
    <property type="project" value="UniProtKB-UniRule"/>
</dbReference>
<accession>A0A1M6IM27</accession>
<evidence type="ECO:0000256" key="9">
    <source>
        <dbReference type="ARBA" id="ARBA00022777"/>
    </source>
</evidence>
<evidence type="ECO:0000256" key="5">
    <source>
        <dbReference type="ARBA" id="ARBA00022643"/>
    </source>
</evidence>
<evidence type="ECO:0000256" key="4">
    <source>
        <dbReference type="ARBA" id="ARBA00022630"/>
    </source>
</evidence>
<evidence type="ECO:0000256" key="11">
    <source>
        <dbReference type="ARBA" id="ARBA00022840"/>
    </source>
</evidence>
<dbReference type="NCBIfam" id="TIGR00083">
    <property type="entry name" value="ribF"/>
    <property type="match status" value="1"/>
</dbReference>
<comment type="similarity">
    <text evidence="15">Belongs to the ribF family.</text>
</comment>
<evidence type="ECO:0000256" key="12">
    <source>
        <dbReference type="ARBA" id="ARBA00023268"/>
    </source>
</evidence>
<dbReference type="Gene3D" id="3.40.50.620">
    <property type="entry name" value="HUPs"/>
    <property type="match status" value="1"/>
</dbReference>
<evidence type="ECO:0000256" key="15">
    <source>
        <dbReference type="PIRNR" id="PIRNR004491"/>
    </source>
</evidence>
<evidence type="ECO:0000256" key="13">
    <source>
        <dbReference type="ARBA" id="ARBA00047880"/>
    </source>
</evidence>
<evidence type="ECO:0000256" key="2">
    <source>
        <dbReference type="ARBA" id="ARBA00004726"/>
    </source>
</evidence>
<evidence type="ECO:0000256" key="7">
    <source>
        <dbReference type="ARBA" id="ARBA00022695"/>
    </source>
</evidence>
<dbReference type="PIRSF" id="PIRSF004491">
    <property type="entry name" value="FAD_Synth"/>
    <property type="match status" value="1"/>
</dbReference>
<dbReference type="GO" id="GO:0003919">
    <property type="term" value="F:FMN adenylyltransferase activity"/>
    <property type="evidence" value="ECO:0007669"/>
    <property type="project" value="UniProtKB-UniRule"/>
</dbReference>
<dbReference type="GO" id="GO:0009231">
    <property type="term" value="P:riboflavin biosynthetic process"/>
    <property type="evidence" value="ECO:0007669"/>
    <property type="project" value="InterPro"/>
</dbReference>
<dbReference type="UniPathway" id="UPA00276">
    <property type="reaction ID" value="UER00406"/>
</dbReference>
<dbReference type="SMART" id="SM00904">
    <property type="entry name" value="Flavokinase"/>
    <property type="match status" value="1"/>
</dbReference>
<dbReference type="SUPFAM" id="SSF82114">
    <property type="entry name" value="Riboflavin kinase-like"/>
    <property type="match status" value="1"/>
</dbReference>
<keyword evidence="6 15" id="KW-0808">Transferase</keyword>
<dbReference type="InterPro" id="IPR023468">
    <property type="entry name" value="Riboflavin_kinase"/>
</dbReference>
<keyword evidence="11 15" id="KW-0067">ATP-binding</keyword>
<reference evidence="17 18" key="1">
    <citation type="submission" date="2016-11" db="EMBL/GenBank/DDBJ databases">
        <authorList>
            <person name="Jaros S."/>
            <person name="Januszkiewicz K."/>
            <person name="Wedrychowicz H."/>
        </authorList>
    </citation>
    <scope>NUCLEOTIDE SEQUENCE [LARGE SCALE GENOMIC DNA]</scope>
    <source>
        <strain evidence="17 18">DSM 18772</strain>
    </source>
</reference>
<dbReference type="CDD" id="cd02064">
    <property type="entry name" value="FAD_synthetase_N"/>
    <property type="match status" value="1"/>
</dbReference>
<dbReference type="InterPro" id="IPR014729">
    <property type="entry name" value="Rossmann-like_a/b/a_fold"/>
</dbReference>
<dbReference type="GO" id="GO:0008531">
    <property type="term" value="F:riboflavin kinase activity"/>
    <property type="evidence" value="ECO:0007669"/>
    <property type="project" value="UniProtKB-UniRule"/>
</dbReference>
<dbReference type="NCBIfam" id="NF004160">
    <property type="entry name" value="PRK05627.1-3"/>
    <property type="match status" value="1"/>
</dbReference>
<dbReference type="InParanoid" id="A0A1M6IM27"/>
<keyword evidence="9 15" id="KW-0418">Kinase</keyword>
<dbReference type="InterPro" id="IPR002606">
    <property type="entry name" value="Riboflavin_kinase_bac"/>
</dbReference>
<sequence>MRVFQDIRELTELDAPLHLALGVFDGVHVGHQEVIGLAVEGARSQGGLSGVLTFEPHPIRVLAPERAPRRILASIDHKIELLKDIGVDFVCVQKFDKDFAARNAEEFIADLAYYADELKRVAVGEDWVFGRGRSGNIHKLREWGGELGFVVDAAAPVMVDGERVSSTRIRQAIRDGNLQAAHDMLGRQYTVVGTVIEGRKLARSLGFPTANVVAHNEQLPPDGVWALKVEVNGKSYQAIGNLGRRPTVEMEGARRLLEVHVFGFDEDIYGQVIEAEFLDYIRPEKKFESIEALKAQIEDDVNKVKSII</sequence>
<evidence type="ECO:0000313" key="18">
    <source>
        <dbReference type="Proteomes" id="UP000184510"/>
    </source>
</evidence>
<dbReference type="FunFam" id="3.40.50.620:FF:000021">
    <property type="entry name" value="Riboflavin biosynthesis protein"/>
    <property type="match status" value="1"/>
</dbReference>
<comment type="catalytic activity">
    <reaction evidence="13 15">
        <text>riboflavin + ATP = FMN + ADP + H(+)</text>
        <dbReference type="Rhea" id="RHEA:14357"/>
        <dbReference type="ChEBI" id="CHEBI:15378"/>
        <dbReference type="ChEBI" id="CHEBI:30616"/>
        <dbReference type="ChEBI" id="CHEBI:57986"/>
        <dbReference type="ChEBI" id="CHEBI:58210"/>
        <dbReference type="ChEBI" id="CHEBI:456216"/>
        <dbReference type="EC" id="2.7.1.26"/>
    </reaction>
</comment>
<keyword evidence="5 15" id="KW-0288">FMN</keyword>
<dbReference type="Pfam" id="PF06574">
    <property type="entry name" value="FAD_syn"/>
    <property type="match status" value="1"/>
</dbReference>
<keyword evidence="18" id="KW-1185">Reference proteome</keyword>
<dbReference type="EC" id="2.7.1.26" evidence="15"/>
<evidence type="ECO:0000256" key="3">
    <source>
        <dbReference type="ARBA" id="ARBA00005201"/>
    </source>
</evidence>
<dbReference type="EC" id="2.7.7.2" evidence="15"/>
<evidence type="ECO:0000256" key="10">
    <source>
        <dbReference type="ARBA" id="ARBA00022827"/>
    </source>
</evidence>
<keyword evidence="12" id="KW-0511">Multifunctional enzyme</keyword>
<dbReference type="AlphaFoldDB" id="A0A1M6IM27"/>
<dbReference type="Pfam" id="PF01687">
    <property type="entry name" value="Flavokinase"/>
    <property type="match status" value="1"/>
</dbReference>
<dbReference type="InterPro" id="IPR023465">
    <property type="entry name" value="Riboflavin_kinase_dom_sf"/>
</dbReference>
<dbReference type="PANTHER" id="PTHR22749:SF6">
    <property type="entry name" value="RIBOFLAVIN KINASE"/>
    <property type="match status" value="1"/>
</dbReference>
<keyword evidence="10 15" id="KW-0274">FAD</keyword>
<comment type="function">
    <text evidence="1">Catalyzes the phosphorylation of riboflavin to FMN followed by the adenylation of FMN to FAD.</text>
</comment>
<dbReference type="InterPro" id="IPR015865">
    <property type="entry name" value="Riboflavin_kinase_bac/euk"/>
</dbReference>
<dbReference type="UniPathway" id="UPA00277">
    <property type="reaction ID" value="UER00407"/>
</dbReference>
<dbReference type="Proteomes" id="UP000184510">
    <property type="component" value="Unassembled WGS sequence"/>
</dbReference>
<protein>
    <recommendedName>
        <fullName evidence="15">Riboflavin biosynthesis protein</fullName>
    </recommendedName>
    <domain>
        <recommendedName>
            <fullName evidence="15">Riboflavin kinase</fullName>
            <ecNumber evidence="15">2.7.1.26</ecNumber>
        </recommendedName>
        <alternativeName>
            <fullName evidence="15">Flavokinase</fullName>
        </alternativeName>
    </domain>
    <domain>
        <recommendedName>
            <fullName evidence="15">FMN adenylyltransferase</fullName>
            <ecNumber evidence="15">2.7.7.2</ecNumber>
        </recommendedName>
        <alternativeName>
            <fullName evidence="15">FAD pyrophosphorylase</fullName>
        </alternativeName>
        <alternativeName>
            <fullName evidence="15">FAD synthase</fullName>
        </alternativeName>
    </domain>
</protein>
<comment type="catalytic activity">
    <reaction evidence="14 15">
        <text>FMN + ATP + H(+) = FAD + diphosphate</text>
        <dbReference type="Rhea" id="RHEA:17237"/>
        <dbReference type="ChEBI" id="CHEBI:15378"/>
        <dbReference type="ChEBI" id="CHEBI:30616"/>
        <dbReference type="ChEBI" id="CHEBI:33019"/>
        <dbReference type="ChEBI" id="CHEBI:57692"/>
        <dbReference type="ChEBI" id="CHEBI:58210"/>
        <dbReference type="EC" id="2.7.7.2"/>
    </reaction>
</comment>
<evidence type="ECO:0000259" key="16">
    <source>
        <dbReference type="SMART" id="SM00904"/>
    </source>
</evidence>
<dbReference type="FunCoup" id="A0A1M6IM27">
    <property type="interactions" value="383"/>
</dbReference>
<gene>
    <name evidence="17" type="ORF">SAMN02745181_1855</name>
</gene>
<organism evidence="17 18">
    <name type="scientific">Rubritalea squalenifaciens DSM 18772</name>
    <dbReference type="NCBI Taxonomy" id="1123071"/>
    <lineage>
        <taxon>Bacteria</taxon>
        <taxon>Pseudomonadati</taxon>
        <taxon>Verrucomicrobiota</taxon>
        <taxon>Verrucomicrobiia</taxon>
        <taxon>Verrucomicrobiales</taxon>
        <taxon>Rubritaleaceae</taxon>
        <taxon>Rubritalea</taxon>
    </lineage>
</organism>
<dbReference type="RefSeq" id="WP_143183440.1">
    <property type="nucleotide sequence ID" value="NZ_FQYR01000003.1"/>
</dbReference>
<dbReference type="PANTHER" id="PTHR22749">
    <property type="entry name" value="RIBOFLAVIN KINASE/FMN ADENYLYLTRANSFERASE"/>
    <property type="match status" value="1"/>
</dbReference>
<dbReference type="GO" id="GO:0006747">
    <property type="term" value="P:FAD biosynthetic process"/>
    <property type="evidence" value="ECO:0007669"/>
    <property type="project" value="UniProtKB-UniRule"/>
</dbReference>
<keyword evidence="7 15" id="KW-0548">Nucleotidyltransferase</keyword>
<evidence type="ECO:0000256" key="6">
    <source>
        <dbReference type="ARBA" id="ARBA00022679"/>
    </source>
</evidence>
<evidence type="ECO:0000256" key="1">
    <source>
        <dbReference type="ARBA" id="ARBA00002121"/>
    </source>
</evidence>
<keyword evidence="4 15" id="KW-0285">Flavoprotein</keyword>
<dbReference type="GO" id="GO:0009398">
    <property type="term" value="P:FMN biosynthetic process"/>
    <property type="evidence" value="ECO:0007669"/>
    <property type="project" value="UniProtKB-UniRule"/>
</dbReference>
<proteinExistence type="inferred from homology"/>
<evidence type="ECO:0000256" key="14">
    <source>
        <dbReference type="ARBA" id="ARBA00049494"/>
    </source>
</evidence>
<comment type="pathway">
    <text evidence="3 15">Cofactor biosynthesis; FMN biosynthesis; FMN from riboflavin (ATP route): step 1/1.</text>
</comment>
<dbReference type="SUPFAM" id="SSF52374">
    <property type="entry name" value="Nucleotidylyl transferase"/>
    <property type="match status" value="1"/>
</dbReference>